<comment type="function">
    <text evidence="7">Catalyzes the ATP-dependent amidation of deamido-NAD to form NAD. Uses L-glutamine as a nitrogen source.</text>
</comment>
<protein>
    <recommendedName>
        <fullName evidence="7 8">Glutamine-dependent NAD(+) synthetase</fullName>
        <ecNumber evidence="7 8">6.3.5.1</ecNumber>
    </recommendedName>
    <alternativeName>
        <fullName evidence="7 8">NAD(+) synthase [glutamine-hydrolyzing]</fullName>
    </alternativeName>
</protein>
<comment type="caution">
    <text evidence="13">The sequence shown here is derived from an EMBL/GenBank/DDBJ whole genome shotgun (WGS) entry which is preliminary data.</text>
</comment>
<dbReference type="InterPro" id="IPR003010">
    <property type="entry name" value="C-N_Hydrolase"/>
</dbReference>
<keyword evidence="4 7" id="KW-0547">Nucleotide-binding</keyword>
<dbReference type="GO" id="GO:0003952">
    <property type="term" value="F:NAD+ synthase (glutamine-hydrolyzing) activity"/>
    <property type="evidence" value="ECO:0007669"/>
    <property type="project" value="UniProtKB-UniRule"/>
</dbReference>
<evidence type="ECO:0000256" key="11">
    <source>
        <dbReference type="SAM" id="MobiDB-lite"/>
    </source>
</evidence>
<accession>A0A7C5R0B2</accession>
<dbReference type="GO" id="GO:0004359">
    <property type="term" value="F:glutaminase activity"/>
    <property type="evidence" value="ECO:0007669"/>
    <property type="project" value="InterPro"/>
</dbReference>
<evidence type="ECO:0000313" key="13">
    <source>
        <dbReference type="EMBL" id="HHL42643.1"/>
    </source>
</evidence>
<evidence type="ECO:0000256" key="2">
    <source>
        <dbReference type="ARBA" id="ARBA00007145"/>
    </source>
</evidence>
<evidence type="ECO:0000256" key="6">
    <source>
        <dbReference type="ARBA" id="ARBA00023027"/>
    </source>
</evidence>
<evidence type="ECO:0000259" key="12">
    <source>
        <dbReference type="PROSITE" id="PS50263"/>
    </source>
</evidence>
<dbReference type="NCBIfam" id="NF010588">
    <property type="entry name" value="PRK13981.1"/>
    <property type="match status" value="1"/>
</dbReference>
<dbReference type="HAMAP" id="MF_02090">
    <property type="entry name" value="NadE_glutamine_dep"/>
    <property type="match status" value="1"/>
</dbReference>
<dbReference type="InterPro" id="IPR014445">
    <property type="entry name" value="Gln-dep_NAD_synthase"/>
</dbReference>
<comment type="similarity">
    <text evidence="10">Belongs to the NAD synthetase family.</text>
</comment>
<evidence type="ECO:0000256" key="9">
    <source>
        <dbReference type="PROSITE-ProRule" id="PRU10139"/>
    </source>
</evidence>
<dbReference type="Gene3D" id="3.40.50.620">
    <property type="entry name" value="HUPs"/>
    <property type="match status" value="1"/>
</dbReference>
<dbReference type="InterPro" id="IPR014729">
    <property type="entry name" value="Rossmann-like_a/b/a_fold"/>
</dbReference>
<evidence type="ECO:0000256" key="10">
    <source>
        <dbReference type="RuleBase" id="RU003811"/>
    </source>
</evidence>
<dbReference type="Pfam" id="PF00795">
    <property type="entry name" value="CN_hydrolase"/>
    <property type="match status" value="1"/>
</dbReference>
<feature type="binding site" evidence="7">
    <location>
        <position position="379"/>
    </location>
    <ligand>
        <name>deamido-NAD(+)</name>
        <dbReference type="ChEBI" id="CHEBI:58437"/>
        <note>ligand shared between two neighboring subunits</note>
    </ligand>
</feature>
<evidence type="ECO:0000256" key="4">
    <source>
        <dbReference type="ARBA" id="ARBA00022741"/>
    </source>
</evidence>
<dbReference type="PROSITE" id="PS00920">
    <property type="entry name" value="NITRIL_CHT_1"/>
    <property type="match status" value="1"/>
</dbReference>
<feature type="binding site" evidence="7">
    <location>
        <position position="403"/>
    </location>
    <ligand>
        <name>ATP</name>
        <dbReference type="ChEBI" id="CHEBI:30616"/>
    </ligand>
</feature>
<feature type="active site" description="Nucleophile; for glutaminase activity" evidence="7">
    <location>
        <position position="155"/>
    </location>
</feature>
<feature type="binding site" evidence="7">
    <location>
        <position position="181"/>
    </location>
    <ligand>
        <name>L-glutamine</name>
        <dbReference type="ChEBI" id="CHEBI:58359"/>
    </ligand>
</feature>
<dbReference type="CDD" id="cd07570">
    <property type="entry name" value="GAT_Gln-NAD-synth"/>
    <property type="match status" value="1"/>
</dbReference>
<keyword evidence="6 7" id="KW-0520">NAD</keyword>
<feature type="domain" description="CN hydrolase" evidence="12">
    <location>
        <begin position="5"/>
        <end position="251"/>
    </location>
</feature>
<dbReference type="Proteomes" id="UP000885830">
    <property type="component" value="Unassembled WGS sequence"/>
</dbReference>
<gene>
    <name evidence="7" type="primary">nadE</name>
    <name evidence="13" type="ORF">ENJ42_03410</name>
</gene>
<dbReference type="EC" id="6.3.5.1" evidence="7 8"/>
<evidence type="ECO:0000256" key="8">
    <source>
        <dbReference type="PIRNR" id="PIRNR006630"/>
    </source>
</evidence>
<evidence type="ECO:0000256" key="3">
    <source>
        <dbReference type="ARBA" id="ARBA00022598"/>
    </source>
</evidence>
<dbReference type="NCBIfam" id="TIGR00552">
    <property type="entry name" value="nadE"/>
    <property type="match status" value="1"/>
</dbReference>
<sequence>MTKTMNIASVQLNPIVGDLDGNFDQAEHAYTEAKTAGADMVVFPETVILGYPGEDLQLKPSAVRACMAMCVEFAKLTMHGPAAIFSSPWFGNGTDGEAGKLYNAVLFMQDGQISDVRFKHKLPNYGVFDEARVFVPGPLPRPVVFKGVTIGLPICEDIWHEGVCEHLATLGAELFIVPNGSPWRRNAHWQRETVARARIKATGIPIIYVNQVGGQDELAFDGASFSLDHKGEYVQTLPAFENHIDLAQWQQQDGRWICQKACKAKQAKGREADWRAMATGLGDYVRKNGFSKIVLGMSGGIDSAMAATIAVDTLGAENVWCVMLPSKYTSDASLEDAKACANALGCKYDIIPIGDAVQAFGGMLADLFAGLAPDTTEENLQSRIRAVVLMALSNKFGHMLITTGNKSEMAVGYATLYGDMCGGYNPLKDLYKTEVFSLMRWRNRHTPDWVKGGNHPVPERILTKPPSAELRDDQTDQDSLPPYDILDDILRGLVDSEISLDELVARGHKPETLKRIEHLLYINEYKRNQAPPGVKLGNQAFGRDRRYPLTNKYRDTITNKDD</sequence>
<dbReference type="GO" id="GO:0009435">
    <property type="term" value="P:NAD+ biosynthetic process"/>
    <property type="evidence" value="ECO:0007669"/>
    <property type="project" value="UniProtKB-UniRule"/>
</dbReference>
<feature type="active site" description="For glutaminase activity" evidence="7">
    <location>
        <position position="119"/>
    </location>
</feature>
<dbReference type="UniPathway" id="UPA00253">
    <property type="reaction ID" value="UER00334"/>
</dbReference>
<feature type="active site" description="Proton acceptor" evidence="9">
    <location>
        <position position="45"/>
    </location>
</feature>
<dbReference type="PIRSF" id="PIRSF006630">
    <property type="entry name" value="NADS_GAT"/>
    <property type="match status" value="1"/>
</dbReference>
<feature type="binding site" evidence="7">
    <location>
        <begin position="296"/>
        <end position="303"/>
    </location>
    <ligand>
        <name>ATP</name>
        <dbReference type="ChEBI" id="CHEBI:30616"/>
    </ligand>
</feature>
<proteinExistence type="inferred from homology"/>
<dbReference type="GO" id="GO:0005524">
    <property type="term" value="F:ATP binding"/>
    <property type="evidence" value="ECO:0007669"/>
    <property type="project" value="UniProtKB-UniRule"/>
</dbReference>
<dbReference type="SUPFAM" id="SSF56317">
    <property type="entry name" value="Carbon-nitrogen hydrolase"/>
    <property type="match status" value="1"/>
</dbReference>
<evidence type="ECO:0000256" key="7">
    <source>
        <dbReference type="HAMAP-Rule" id="MF_02090"/>
    </source>
</evidence>
<dbReference type="InterPro" id="IPR022310">
    <property type="entry name" value="NAD/GMP_synthase"/>
</dbReference>
<comment type="pathway">
    <text evidence="1 7 8">Cofactor biosynthesis; NAD(+) biosynthesis; NAD(+) from deamido-NAD(+) (L-Gln route): step 1/1.</text>
</comment>
<feature type="binding site" evidence="7">
    <location>
        <position position="125"/>
    </location>
    <ligand>
        <name>L-glutamine</name>
        <dbReference type="ChEBI" id="CHEBI:58359"/>
    </ligand>
</feature>
<dbReference type="GO" id="GO:0008795">
    <property type="term" value="F:NAD+ synthase activity"/>
    <property type="evidence" value="ECO:0007669"/>
    <property type="project" value="UniProtKB-UniRule"/>
</dbReference>
<dbReference type="SUPFAM" id="SSF52402">
    <property type="entry name" value="Adenine nucleotide alpha hydrolases-like"/>
    <property type="match status" value="1"/>
</dbReference>
<dbReference type="InterPro" id="IPR000132">
    <property type="entry name" value="Nitrilase/CN_hydratase_CS"/>
</dbReference>
<feature type="active site" description="Proton acceptor; for glutaminase activity" evidence="7">
    <location>
        <position position="45"/>
    </location>
</feature>
<dbReference type="GO" id="GO:0005737">
    <property type="term" value="C:cytoplasm"/>
    <property type="evidence" value="ECO:0007669"/>
    <property type="project" value="InterPro"/>
</dbReference>
<comment type="caution">
    <text evidence="7">Lacks conserved residue(s) required for the propagation of feature annotation.</text>
</comment>
<keyword evidence="3 7" id="KW-0436">Ligase</keyword>
<feature type="region of interest" description="Disordered" evidence="11">
    <location>
        <begin position="450"/>
        <end position="477"/>
    </location>
</feature>
<dbReference type="CDD" id="cd00553">
    <property type="entry name" value="NAD_synthase"/>
    <property type="match status" value="1"/>
</dbReference>
<evidence type="ECO:0000256" key="1">
    <source>
        <dbReference type="ARBA" id="ARBA00005188"/>
    </source>
</evidence>
<dbReference type="InterPro" id="IPR003694">
    <property type="entry name" value="NAD_synthase"/>
</dbReference>
<name>A0A7C5R0B2_9PROT</name>
<dbReference type="FunFam" id="3.40.50.620:FF:000106">
    <property type="entry name" value="Glutamine-dependent NAD(+) synthetase"/>
    <property type="match status" value="1"/>
</dbReference>
<dbReference type="PANTHER" id="PTHR23090:SF9">
    <property type="entry name" value="GLUTAMINE-DEPENDENT NAD(+) SYNTHETASE"/>
    <property type="match status" value="1"/>
</dbReference>
<dbReference type="InterPro" id="IPR036526">
    <property type="entry name" value="C-N_Hydrolase_sf"/>
</dbReference>
<reference evidence="13" key="1">
    <citation type="journal article" date="2020" name="mSystems">
        <title>Genome- and Community-Level Interaction Insights into Carbon Utilization and Element Cycling Functions of Hydrothermarchaeota in Hydrothermal Sediment.</title>
        <authorList>
            <person name="Zhou Z."/>
            <person name="Liu Y."/>
            <person name="Xu W."/>
            <person name="Pan J."/>
            <person name="Luo Z.H."/>
            <person name="Li M."/>
        </authorList>
    </citation>
    <scope>NUCLEOTIDE SEQUENCE [LARGE SCALE GENOMIC DNA]</scope>
    <source>
        <strain evidence="13">HyVt-485</strain>
    </source>
</reference>
<dbReference type="Gene3D" id="3.60.110.10">
    <property type="entry name" value="Carbon-nitrogen hydrolase"/>
    <property type="match status" value="1"/>
</dbReference>
<dbReference type="Pfam" id="PF02540">
    <property type="entry name" value="NAD_synthase"/>
    <property type="match status" value="1"/>
</dbReference>
<feature type="binding site" evidence="7">
    <location>
        <position position="526"/>
    </location>
    <ligand>
        <name>deamido-NAD(+)</name>
        <dbReference type="ChEBI" id="CHEBI:58437"/>
        <note>ligand shared between two neighboring subunits</note>
    </ligand>
</feature>
<dbReference type="PANTHER" id="PTHR23090">
    <property type="entry name" value="NH 3 /GLUTAMINE-DEPENDENT NAD + SYNTHETASE"/>
    <property type="match status" value="1"/>
</dbReference>
<dbReference type="EMBL" id="DRMJ01000165">
    <property type="protein sequence ID" value="HHL42643.1"/>
    <property type="molecule type" value="Genomic_DNA"/>
</dbReference>
<dbReference type="PROSITE" id="PS50263">
    <property type="entry name" value="CN_HYDROLASE"/>
    <property type="match status" value="1"/>
</dbReference>
<comment type="catalytic activity">
    <reaction evidence="7 8">
        <text>deamido-NAD(+) + L-glutamine + ATP + H2O = L-glutamate + AMP + diphosphate + NAD(+) + H(+)</text>
        <dbReference type="Rhea" id="RHEA:24384"/>
        <dbReference type="ChEBI" id="CHEBI:15377"/>
        <dbReference type="ChEBI" id="CHEBI:15378"/>
        <dbReference type="ChEBI" id="CHEBI:29985"/>
        <dbReference type="ChEBI" id="CHEBI:30616"/>
        <dbReference type="ChEBI" id="CHEBI:33019"/>
        <dbReference type="ChEBI" id="CHEBI:57540"/>
        <dbReference type="ChEBI" id="CHEBI:58359"/>
        <dbReference type="ChEBI" id="CHEBI:58437"/>
        <dbReference type="ChEBI" id="CHEBI:456215"/>
        <dbReference type="EC" id="6.3.5.1"/>
    </reaction>
</comment>
<feature type="binding site" evidence="7">
    <location>
        <position position="408"/>
    </location>
    <ligand>
        <name>deamido-NAD(+)</name>
        <dbReference type="ChEBI" id="CHEBI:58437"/>
        <note>ligand shared between two neighboring subunits</note>
    </ligand>
</feature>
<keyword evidence="5 7" id="KW-0067">ATP-binding</keyword>
<evidence type="ECO:0000256" key="5">
    <source>
        <dbReference type="ARBA" id="ARBA00022840"/>
    </source>
</evidence>
<organism evidence="13">
    <name type="scientific">Hellea balneolensis</name>
    <dbReference type="NCBI Taxonomy" id="287478"/>
    <lineage>
        <taxon>Bacteria</taxon>
        <taxon>Pseudomonadati</taxon>
        <taxon>Pseudomonadota</taxon>
        <taxon>Alphaproteobacteria</taxon>
        <taxon>Maricaulales</taxon>
        <taxon>Robiginitomaculaceae</taxon>
        <taxon>Hellea</taxon>
    </lineage>
</organism>
<dbReference type="GO" id="GO:0000257">
    <property type="term" value="F:nitrilase activity"/>
    <property type="evidence" value="ECO:0007669"/>
    <property type="project" value="UniProtKB-ARBA"/>
</dbReference>
<comment type="similarity">
    <text evidence="2 7 8">In the C-terminal section; belongs to the NAD synthetase family.</text>
</comment>
<dbReference type="AlphaFoldDB" id="A0A7C5R0B2"/>